<evidence type="ECO:0000256" key="3">
    <source>
        <dbReference type="ARBA" id="ARBA00022478"/>
    </source>
</evidence>
<keyword evidence="4" id="KW-0808">Transferase</keyword>
<dbReference type="InterPro" id="IPR042102">
    <property type="entry name" value="RNA_pol_Rpb1_3_sf"/>
</dbReference>
<comment type="similarity">
    <text evidence="1">Belongs to the RNA polymerase beta' chain family.</text>
</comment>
<organism evidence="10 11">
    <name type="scientific">Tulasnella calospora MUT 4182</name>
    <dbReference type="NCBI Taxonomy" id="1051891"/>
    <lineage>
        <taxon>Eukaryota</taxon>
        <taxon>Fungi</taxon>
        <taxon>Dikarya</taxon>
        <taxon>Basidiomycota</taxon>
        <taxon>Agaricomycotina</taxon>
        <taxon>Agaricomycetes</taxon>
        <taxon>Cantharellales</taxon>
        <taxon>Tulasnellaceae</taxon>
        <taxon>Tulasnella</taxon>
    </lineage>
</organism>
<keyword evidence="6" id="KW-0804">Transcription</keyword>
<dbReference type="OrthoDB" id="270392at2759"/>
<evidence type="ECO:0000256" key="5">
    <source>
        <dbReference type="ARBA" id="ARBA00022695"/>
    </source>
</evidence>
<dbReference type="PANTHER" id="PTHR19376">
    <property type="entry name" value="DNA-DIRECTED RNA POLYMERASE"/>
    <property type="match status" value="1"/>
</dbReference>
<dbReference type="FunFam" id="1.10.274.100:FF:000006">
    <property type="entry name" value="DNA-directed RNA polymerase subunit"/>
    <property type="match status" value="1"/>
</dbReference>
<evidence type="ECO:0000313" key="11">
    <source>
        <dbReference type="Proteomes" id="UP000054248"/>
    </source>
</evidence>
<dbReference type="Proteomes" id="UP000054248">
    <property type="component" value="Unassembled WGS sequence"/>
</dbReference>
<feature type="domain" description="RNA polymerase Rpb1" evidence="8">
    <location>
        <begin position="451"/>
        <end position="656"/>
    </location>
</feature>
<gene>
    <name evidence="10" type="ORF">M407DRAFT_218027</name>
</gene>
<dbReference type="SUPFAM" id="SSF64484">
    <property type="entry name" value="beta and beta-prime subunits of DNA dependent RNA-polymerase"/>
    <property type="match status" value="1"/>
</dbReference>
<dbReference type="InterPro" id="IPR045867">
    <property type="entry name" value="DNA-dir_RpoC_beta_prime"/>
</dbReference>
<reference evidence="11" key="2">
    <citation type="submission" date="2015-01" db="EMBL/GenBank/DDBJ databases">
        <title>Evolutionary Origins and Diversification of the Mycorrhizal Mutualists.</title>
        <authorList>
            <consortium name="DOE Joint Genome Institute"/>
            <consortium name="Mycorrhizal Genomics Consortium"/>
            <person name="Kohler A."/>
            <person name="Kuo A."/>
            <person name="Nagy L.G."/>
            <person name="Floudas D."/>
            <person name="Copeland A."/>
            <person name="Barry K.W."/>
            <person name="Cichocki N."/>
            <person name="Veneault-Fourrey C."/>
            <person name="LaButti K."/>
            <person name="Lindquist E.A."/>
            <person name="Lipzen A."/>
            <person name="Lundell T."/>
            <person name="Morin E."/>
            <person name="Murat C."/>
            <person name="Riley R."/>
            <person name="Ohm R."/>
            <person name="Sun H."/>
            <person name="Tunlid A."/>
            <person name="Henrissat B."/>
            <person name="Grigoriev I.V."/>
            <person name="Hibbett D.S."/>
            <person name="Martin F."/>
        </authorList>
    </citation>
    <scope>NUCLEOTIDE SEQUENCE [LARGE SCALE GENOMIC DNA]</scope>
    <source>
        <strain evidence="11">MUT 4182</strain>
    </source>
</reference>
<dbReference type="AlphaFoldDB" id="A0A0C3KJJ1"/>
<name>A0A0C3KJJ1_9AGAM</name>
<dbReference type="Gene3D" id="1.10.132.30">
    <property type="match status" value="1"/>
</dbReference>
<evidence type="ECO:0000256" key="6">
    <source>
        <dbReference type="ARBA" id="ARBA00023163"/>
    </source>
</evidence>
<dbReference type="InterPro" id="IPR007083">
    <property type="entry name" value="RNA_pol_Rpb1_4"/>
</dbReference>
<dbReference type="GO" id="GO:0006351">
    <property type="term" value="P:DNA-templated transcription"/>
    <property type="evidence" value="ECO:0007669"/>
    <property type="project" value="InterPro"/>
</dbReference>
<dbReference type="Pfam" id="PF05000">
    <property type="entry name" value="RNA_pol_Rpb1_4"/>
    <property type="match status" value="1"/>
</dbReference>
<evidence type="ECO:0000259" key="8">
    <source>
        <dbReference type="Pfam" id="PF04998"/>
    </source>
</evidence>
<dbReference type="InterPro" id="IPR038120">
    <property type="entry name" value="Rpb1_funnel_sf"/>
</dbReference>
<dbReference type="Pfam" id="PF04983">
    <property type="entry name" value="RNA_pol_Rpb1_3"/>
    <property type="match status" value="1"/>
</dbReference>
<dbReference type="Gene3D" id="6.10.250.2940">
    <property type="match status" value="1"/>
</dbReference>
<evidence type="ECO:0000259" key="9">
    <source>
        <dbReference type="Pfam" id="PF05000"/>
    </source>
</evidence>
<dbReference type="GO" id="GO:0003677">
    <property type="term" value="F:DNA binding"/>
    <property type="evidence" value="ECO:0007669"/>
    <property type="project" value="InterPro"/>
</dbReference>
<accession>A0A0C3KJJ1</accession>
<dbReference type="EC" id="2.7.7.6" evidence="2"/>
<protein>
    <recommendedName>
        <fullName evidence="2">DNA-directed RNA polymerase</fullName>
        <ecNumber evidence="2">2.7.7.6</ecNumber>
    </recommendedName>
</protein>
<evidence type="ECO:0000256" key="1">
    <source>
        <dbReference type="ARBA" id="ARBA00006460"/>
    </source>
</evidence>
<dbReference type="STRING" id="1051891.A0A0C3KJJ1"/>
<keyword evidence="3" id="KW-0240">DNA-directed RNA polymerase</keyword>
<dbReference type="EMBL" id="KN823132">
    <property type="protein sequence ID" value="KIO21648.1"/>
    <property type="molecule type" value="Genomic_DNA"/>
</dbReference>
<feature type="domain" description="RNA polymerase Rpb1" evidence="9">
    <location>
        <begin position="352"/>
        <end position="444"/>
    </location>
</feature>
<proteinExistence type="inferred from homology"/>
<evidence type="ECO:0000256" key="2">
    <source>
        <dbReference type="ARBA" id="ARBA00012418"/>
    </source>
</evidence>
<dbReference type="Gene3D" id="1.10.274.100">
    <property type="entry name" value="RNA polymerase Rpb1, domain 3"/>
    <property type="match status" value="1"/>
</dbReference>
<feature type="domain" description="RNA polymerase Rpb1" evidence="7">
    <location>
        <begin position="96"/>
        <end position="291"/>
    </location>
</feature>
<dbReference type="PANTHER" id="PTHR19376:SF11">
    <property type="entry name" value="DNA-DIRECTED RNA POLYMERASE I SUBUNIT RPA1"/>
    <property type="match status" value="1"/>
</dbReference>
<dbReference type="Pfam" id="PF04998">
    <property type="entry name" value="RNA_pol_Rpb1_5"/>
    <property type="match status" value="1"/>
</dbReference>
<reference evidence="10 11" key="1">
    <citation type="submission" date="2014-04" db="EMBL/GenBank/DDBJ databases">
        <authorList>
            <consortium name="DOE Joint Genome Institute"/>
            <person name="Kuo A."/>
            <person name="Girlanda M."/>
            <person name="Perotto S."/>
            <person name="Kohler A."/>
            <person name="Nagy L.G."/>
            <person name="Floudas D."/>
            <person name="Copeland A."/>
            <person name="Barry K.W."/>
            <person name="Cichocki N."/>
            <person name="Veneault-Fourrey C."/>
            <person name="LaButti K."/>
            <person name="Lindquist E.A."/>
            <person name="Lipzen A."/>
            <person name="Lundell T."/>
            <person name="Morin E."/>
            <person name="Murat C."/>
            <person name="Sun H."/>
            <person name="Tunlid A."/>
            <person name="Henrissat B."/>
            <person name="Grigoriev I.V."/>
            <person name="Hibbett D.S."/>
            <person name="Martin F."/>
            <person name="Nordberg H.P."/>
            <person name="Cantor M.N."/>
            <person name="Hua S.X."/>
        </authorList>
    </citation>
    <scope>NUCLEOTIDE SEQUENCE [LARGE SCALE GENOMIC DNA]</scope>
    <source>
        <strain evidence="10 11">MUT 4182</strain>
    </source>
</reference>
<dbReference type="InterPro" id="IPR007081">
    <property type="entry name" value="RNA_pol_Rpb1_5"/>
</dbReference>
<evidence type="ECO:0000259" key="7">
    <source>
        <dbReference type="Pfam" id="PF04983"/>
    </source>
</evidence>
<evidence type="ECO:0000313" key="10">
    <source>
        <dbReference type="EMBL" id="KIO21648.1"/>
    </source>
</evidence>
<evidence type="ECO:0000256" key="4">
    <source>
        <dbReference type="ARBA" id="ARBA00022679"/>
    </source>
</evidence>
<keyword evidence="5" id="KW-0548">Nucleotidyltransferase</keyword>
<keyword evidence="11" id="KW-1185">Reference proteome</keyword>
<dbReference type="GO" id="GO:0003899">
    <property type="term" value="F:DNA-directed RNA polymerase activity"/>
    <property type="evidence" value="ECO:0007669"/>
    <property type="project" value="UniProtKB-EC"/>
</dbReference>
<sequence length="657" mass="72556">MFRLLGGVCMFCHQFKAGKLMVAKCIAQLRLLDHGLIDAAQAVDEIVSSAPGKKLNLNLVDDKDEKGDIAGTGDADAVVRALDKAEARFIASTDNQYLVPTSGNPLRGLIQDHVVAGVWMTYKETFFTREEYQQLLYGALKPEDSYTGGGRVLTVPPAIWKPKPLWTGKQIISTIMKNITPETASGMHLFSQSKILNSHWGRYAYTKNVKFNDGSTMTMKLDGDQSVIFYDGDLVCGVLDKSQYGATAYGMVHSVYELYGAETAGRLLSILSRLFTKFLQHRAFTCRMDDLLLTPEGDKTRRQQIDGASDYGFKAAVDNFPALKEMDPKGPALEKQLNILLEEVLRDDKKMNDLDVTVKKKMAGLTQAIASAAVPSGLHRRFPDNHMQTMVMSGAKGSAVNARQISCGLGQTELEGRRVPHMVSGKTLPSFKPFETAAIAGGYIASRFLTGIKAQEFFFHCMAGREGLIDTAVKTSRSGYLQRCLIKHLEGLRVHYDNTVRGSDSSVFQFLYGGDGLDVTKQMHLHQFDFAAANVQSLIDRAKPAAILGHVDDEEALKHMKKVLKHADEPDRYPPTISIYSPVRYLGSTSERFAKALDAYVKKNAGRTLRDKKADPTNSTRRKDLLTGTKFKDLMNIRYMQALVEPGEAIGLLAAQG</sequence>
<dbReference type="GO" id="GO:0005736">
    <property type="term" value="C:RNA polymerase I complex"/>
    <property type="evidence" value="ECO:0007669"/>
    <property type="project" value="TreeGrafter"/>
</dbReference>
<dbReference type="Gene3D" id="1.10.357.120">
    <property type="match status" value="1"/>
</dbReference>
<dbReference type="InterPro" id="IPR007066">
    <property type="entry name" value="RNA_pol_Rpb1_3"/>
</dbReference>
<dbReference type="HOGENOM" id="CLU_417491_0_0_1"/>